<name>A0A9W4T417_9GLOM</name>
<feature type="non-terminal residue" evidence="1">
    <location>
        <position position="1"/>
    </location>
</feature>
<keyword evidence="2" id="KW-1185">Reference proteome</keyword>
<organism evidence="1 2">
    <name type="scientific">Funneliformis geosporum</name>
    <dbReference type="NCBI Taxonomy" id="1117311"/>
    <lineage>
        <taxon>Eukaryota</taxon>
        <taxon>Fungi</taxon>
        <taxon>Fungi incertae sedis</taxon>
        <taxon>Mucoromycota</taxon>
        <taxon>Glomeromycotina</taxon>
        <taxon>Glomeromycetes</taxon>
        <taxon>Glomerales</taxon>
        <taxon>Glomeraceae</taxon>
        <taxon>Funneliformis</taxon>
    </lineage>
</organism>
<dbReference type="AlphaFoldDB" id="A0A9W4T417"/>
<dbReference type="EMBL" id="CAMKVN010007760">
    <property type="protein sequence ID" value="CAI2191825.1"/>
    <property type="molecule type" value="Genomic_DNA"/>
</dbReference>
<dbReference type="Proteomes" id="UP001153678">
    <property type="component" value="Unassembled WGS sequence"/>
</dbReference>
<protein>
    <submittedName>
        <fullName evidence="1">84_t:CDS:1</fullName>
    </submittedName>
</protein>
<evidence type="ECO:0000313" key="2">
    <source>
        <dbReference type="Proteomes" id="UP001153678"/>
    </source>
</evidence>
<accession>A0A9W4T417</accession>
<gene>
    <name evidence="1" type="ORF">FWILDA_LOCUS15266</name>
</gene>
<evidence type="ECO:0000313" key="1">
    <source>
        <dbReference type="EMBL" id="CAI2191825.1"/>
    </source>
</evidence>
<reference evidence="1" key="1">
    <citation type="submission" date="2022-08" db="EMBL/GenBank/DDBJ databases">
        <authorList>
            <person name="Kallberg Y."/>
            <person name="Tangrot J."/>
            <person name="Rosling A."/>
        </authorList>
    </citation>
    <scope>NUCLEOTIDE SEQUENCE</scope>
    <source>
        <strain evidence="1">Wild A</strain>
    </source>
</reference>
<comment type="caution">
    <text evidence="1">The sequence shown here is derived from an EMBL/GenBank/DDBJ whole genome shotgun (WGS) entry which is preliminary data.</text>
</comment>
<sequence>VRVQGVNRAIVAPRRRLVSTSIPPSVPPSTAVPSSLPPSSPFQYSNFTNLTTSQIHKFC</sequence>
<proteinExistence type="predicted"/>